<dbReference type="AlphaFoldDB" id="A0A2G9RLH0"/>
<dbReference type="Proteomes" id="UP000228934">
    <property type="component" value="Unassembled WGS sequence"/>
</dbReference>
<protein>
    <recommendedName>
        <fullName evidence="4">E3 ubiquitin-protein ligase KCMF1</fullName>
    </recommendedName>
</protein>
<evidence type="ECO:0000313" key="2">
    <source>
        <dbReference type="EMBL" id="PIO28111.1"/>
    </source>
</evidence>
<evidence type="ECO:0000313" key="3">
    <source>
        <dbReference type="Proteomes" id="UP000228934"/>
    </source>
</evidence>
<accession>A0A2G9RLH0</accession>
<evidence type="ECO:0000256" key="1">
    <source>
        <dbReference type="SAM" id="MobiDB-lite"/>
    </source>
</evidence>
<proteinExistence type="predicted"/>
<evidence type="ECO:0008006" key="4">
    <source>
        <dbReference type="Google" id="ProtNLM"/>
    </source>
</evidence>
<feature type="compositionally biased region" description="Low complexity" evidence="1">
    <location>
        <begin position="69"/>
        <end position="85"/>
    </location>
</feature>
<feature type="region of interest" description="Disordered" evidence="1">
    <location>
        <begin position="51"/>
        <end position="87"/>
    </location>
</feature>
<feature type="region of interest" description="Disordered" evidence="1">
    <location>
        <begin position="137"/>
        <end position="160"/>
    </location>
</feature>
<dbReference type="OrthoDB" id="7873042at2759"/>
<gene>
    <name evidence="2" type="ORF">AB205_0193350</name>
</gene>
<dbReference type="EMBL" id="KV940123">
    <property type="protein sequence ID" value="PIO28111.1"/>
    <property type="molecule type" value="Genomic_DNA"/>
</dbReference>
<keyword evidence="3" id="KW-1185">Reference proteome</keyword>
<feature type="compositionally biased region" description="Polar residues" evidence="1">
    <location>
        <begin position="144"/>
        <end position="153"/>
    </location>
</feature>
<sequence>MDFQKKGLWRSLFSIKQINIFLRLPYLILFSLSISYDESSGVRHVRRMFHPGRGLGGPRARRSNMHFTSSSTGGLSSSQSSYSPSNREAMDPIAELLSQLSGVRRSTGGQLNSSGPSASQLQQLQMQLQLERQQAQAARQQLETARNATRRNNASSVTTTITQSAAATNTSNTDNNQQTIQNSQFLLTRYGCIVYFSY</sequence>
<organism evidence="2 3">
    <name type="scientific">Aquarana catesbeiana</name>
    <name type="common">American bullfrog</name>
    <name type="synonym">Rana catesbeiana</name>
    <dbReference type="NCBI Taxonomy" id="8400"/>
    <lineage>
        <taxon>Eukaryota</taxon>
        <taxon>Metazoa</taxon>
        <taxon>Chordata</taxon>
        <taxon>Craniata</taxon>
        <taxon>Vertebrata</taxon>
        <taxon>Euteleostomi</taxon>
        <taxon>Amphibia</taxon>
        <taxon>Batrachia</taxon>
        <taxon>Anura</taxon>
        <taxon>Neobatrachia</taxon>
        <taxon>Ranoidea</taxon>
        <taxon>Ranidae</taxon>
        <taxon>Aquarana</taxon>
    </lineage>
</organism>
<feature type="non-terminal residue" evidence="2">
    <location>
        <position position="198"/>
    </location>
</feature>
<name>A0A2G9RLH0_AQUCT</name>
<reference evidence="3" key="1">
    <citation type="journal article" date="2017" name="Nat. Commun.">
        <title>The North American bullfrog draft genome provides insight into hormonal regulation of long noncoding RNA.</title>
        <authorList>
            <person name="Hammond S.A."/>
            <person name="Warren R.L."/>
            <person name="Vandervalk B.P."/>
            <person name="Kucuk E."/>
            <person name="Khan H."/>
            <person name="Gibb E.A."/>
            <person name="Pandoh P."/>
            <person name="Kirk H."/>
            <person name="Zhao Y."/>
            <person name="Jones M."/>
            <person name="Mungall A.J."/>
            <person name="Coope R."/>
            <person name="Pleasance S."/>
            <person name="Moore R.A."/>
            <person name="Holt R.A."/>
            <person name="Round J.M."/>
            <person name="Ohora S."/>
            <person name="Walle B.V."/>
            <person name="Veldhoen N."/>
            <person name="Helbing C.C."/>
            <person name="Birol I."/>
        </authorList>
    </citation>
    <scope>NUCLEOTIDE SEQUENCE [LARGE SCALE GENOMIC DNA]</scope>
</reference>